<dbReference type="HOGENOM" id="CLU_1641785_0_0_5"/>
<feature type="chain" id="PRO_5003698764" description="EF-hand domain-containing protein" evidence="1">
    <location>
        <begin position="28"/>
        <end position="165"/>
    </location>
</feature>
<sequence length="165" mass="18415" precursor="true">MMTCLKWMISSSLTLAAIGLAPLHVQAAVPAGEIDQAMWAVFGIIDRNGNGRIEAVELNRYVANVFAAMDTARDGRLTRKEFDGLSLGLLPLAQRHGRMAQYAAARERIWTRWRNRGSATMSRAKFRLGAKNELSKVGARGQFMALTFVEFKQARFVRELTASLR</sequence>
<dbReference type="InterPro" id="IPR002048">
    <property type="entry name" value="EF_hand_dom"/>
</dbReference>
<evidence type="ECO:0000313" key="3">
    <source>
        <dbReference type="EMBL" id="EIM30233.1"/>
    </source>
</evidence>
<name>I4Z1Z1_9HYPH</name>
<dbReference type="PROSITE" id="PS00018">
    <property type="entry name" value="EF_HAND_1"/>
    <property type="match status" value="1"/>
</dbReference>
<dbReference type="AlphaFoldDB" id="I4Z1Z1"/>
<dbReference type="OrthoDB" id="7366896at2"/>
<dbReference type="PATRIC" id="fig|864069.3.peg.1152"/>
<dbReference type="Pfam" id="PF13202">
    <property type="entry name" value="EF-hand_5"/>
    <property type="match status" value="2"/>
</dbReference>
<dbReference type="STRING" id="864069.MicloDRAFT_00010380"/>
<reference evidence="3 4" key="1">
    <citation type="submission" date="2012-02" db="EMBL/GenBank/DDBJ databases">
        <title>Improved High-Quality Draft sequence of Microvirga sp. WSM3557.</title>
        <authorList>
            <consortium name="US DOE Joint Genome Institute"/>
            <person name="Lucas S."/>
            <person name="Han J."/>
            <person name="Lapidus A."/>
            <person name="Cheng J.-F."/>
            <person name="Goodwin L."/>
            <person name="Pitluck S."/>
            <person name="Peters L."/>
            <person name="Zhang X."/>
            <person name="Detter J.C."/>
            <person name="Han C."/>
            <person name="Tapia R."/>
            <person name="Land M."/>
            <person name="Hauser L."/>
            <person name="Kyrpides N."/>
            <person name="Ivanova N."/>
            <person name="Pagani I."/>
            <person name="Brau L."/>
            <person name="Yates R."/>
            <person name="O'Hara G."/>
            <person name="Rui T."/>
            <person name="Howieson J."/>
            <person name="Reeve W."/>
            <person name="Woyke T."/>
        </authorList>
    </citation>
    <scope>NUCLEOTIDE SEQUENCE [LARGE SCALE GENOMIC DNA]</scope>
    <source>
        <strain evidence="3 4">WSM3557</strain>
    </source>
</reference>
<evidence type="ECO:0000256" key="1">
    <source>
        <dbReference type="SAM" id="SignalP"/>
    </source>
</evidence>
<dbReference type="eggNOG" id="ENOG502ZHS7">
    <property type="taxonomic scope" value="Bacteria"/>
</dbReference>
<feature type="signal peptide" evidence="1">
    <location>
        <begin position="1"/>
        <end position="27"/>
    </location>
</feature>
<dbReference type="CDD" id="cd00051">
    <property type="entry name" value="EFh"/>
    <property type="match status" value="1"/>
</dbReference>
<organism evidence="3 4">
    <name type="scientific">Microvirga lotononidis</name>
    <dbReference type="NCBI Taxonomy" id="864069"/>
    <lineage>
        <taxon>Bacteria</taxon>
        <taxon>Pseudomonadati</taxon>
        <taxon>Pseudomonadota</taxon>
        <taxon>Alphaproteobacteria</taxon>
        <taxon>Hyphomicrobiales</taxon>
        <taxon>Methylobacteriaceae</taxon>
        <taxon>Microvirga</taxon>
    </lineage>
</organism>
<keyword evidence="4" id="KW-1185">Reference proteome</keyword>
<dbReference type="InterPro" id="IPR011992">
    <property type="entry name" value="EF-hand-dom_pair"/>
</dbReference>
<keyword evidence="1" id="KW-0732">Signal</keyword>
<dbReference type="Proteomes" id="UP000003947">
    <property type="component" value="Unassembled WGS sequence"/>
</dbReference>
<evidence type="ECO:0000313" key="4">
    <source>
        <dbReference type="Proteomes" id="UP000003947"/>
    </source>
</evidence>
<dbReference type="InterPro" id="IPR018247">
    <property type="entry name" value="EF_Hand_1_Ca_BS"/>
</dbReference>
<evidence type="ECO:0000259" key="2">
    <source>
        <dbReference type="PROSITE" id="PS50222"/>
    </source>
</evidence>
<proteinExistence type="predicted"/>
<accession>I4Z1Z1</accession>
<dbReference type="Gene3D" id="1.10.238.10">
    <property type="entry name" value="EF-hand"/>
    <property type="match status" value="1"/>
</dbReference>
<gene>
    <name evidence="3" type="ORF">MicloDRAFT_00010380</name>
</gene>
<dbReference type="GO" id="GO:0005509">
    <property type="term" value="F:calcium ion binding"/>
    <property type="evidence" value="ECO:0007669"/>
    <property type="project" value="InterPro"/>
</dbReference>
<dbReference type="RefSeq" id="WP_009489690.1">
    <property type="nucleotide sequence ID" value="NZ_CP141050.1"/>
</dbReference>
<feature type="domain" description="EF-hand" evidence="2">
    <location>
        <begin position="33"/>
        <end position="68"/>
    </location>
</feature>
<dbReference type="EMBL" id="JH660639">
    <property type="protein sequence ID" value="EIM30233.1"/>
    <property type="molecule type" value="Genomic_DNA"/>
</dbReference>
<dbReference type="SUPFAM" id="SSF47473">
    <property type="entry name" value="EF-hand"/>
    <property type="match status" value="1"/>
</dbReference>
<protein>
    <recommendedName>
        <fullName evidence="2">EF-hand domain-containing protein</fullName>
    </recommendedName>
</protein>
<dbReference type="PROSITE" id="PS50222">
    <property type="entry name" value="EF_HAND_2"/>
    <property type="match status" value="1"/>
</dbReference>